<accession>E3J1A1</accession>
<evidence type="ECO:0000313" key="2">
    <source>
        <dbReference type="Proteomes" id="UP000002484"/>
    </source>
</evidence>
<dbReference type="EMBL" id="CP002299">
    <property type="protein sequence ID" value="ADP80422.1"/>
    <property type="molecule type" value="Genomic_DNA"/>
</dbReference>
<dbReference type="Proteomes" id="UP000002484">
    <property type="component" value="Chromosome"/>
</dbReference>
<sequence length="360" mass="36172">MSPSPPRFPGRAAAREVVGAARQASIRAAVEVATAGGARLARAADHAGPRLDQLDDTLLPATGEALEVVAAGAAATSRAVTTRLLRLAVRVRLLSPPSPADGTSYATLGTGGGVAAGSGPTGVTPVGRAVLERGARIAVLGLVAMIVLSTAAALLLPGVSGQPVVEPVTSVPPPGGGRPAAPPPAFTPSVTIGPLPGDSTAAYIGIADRELTEQAQAAPEAELLAVVDLSGFRSPQALHALLSDYRVTQVFFTVPGGSGAVYHAAVRDPVADVLAAFDAQAAGAAGRAATTADEATRKRDQSEAAALRAHCDCAFAAVIRTPAVRLIELRANPAVRVIDTAPPGTVESTVRFIPVAPDQQ</sequence>
<reference evidence="1 2" key="1">
    <citation type="submission" date="2010-10" db="EMBL/GenBank/DDBJ databases">
        <title>Complete sequence of Frankia sp. EuI1c.</title>
        <authorList>
            <consortium name="US DOE Joint Genome Institute"/>
            <person name="Lucas S."/>
            <person name="Copeland A."/>
            <person name="Lapidus A."/>
            <person name="Cheng J.-F."/>
            <person name="Bruce D."/>
            <person name="Goodwin L."/>
            <person name="Pitluck S."/>
            <person name="Chertkov O."/>
            <person name="Detter J.C."/>
            <person name="Han C."/>
            <person name="Tapia R."/>
            <person name="Land M."/>
            <person name="Hauser L."/>
            <person name="Jeffries C."/>
            <person name="Kyrpides N."/>
            <person name="Ivanova N."/>
            <person name="Mikhailova N."/>
            <person name="Beauchemin N."/>
            <person name="Sen A."/>
            <person name="Sur S.A."/>
            <person name="Gtari M."/>
            <person name="Wall L."/>
            <person name="Tisa L."/>
            <person name="Woyke T."/>
        </authorList>
    </citation>
    <scope>NUCLEOTIDE SEQUENCE [LARGE SCALE GENOMIC DNA]</scope>
    <source>
        <strain evidence="2">DSM 45817 / CECT 9037 / EuI1c</strain>
    </source>
</reference>
<evidence type="ECO:0000313" key="1">
    <source>
        <dbReference type="EMBL" id="ADP80422.1"/>
    </source>
</evidence>
<organism evidence="1 2">
    <name type="scientific">Pseudofrankia inefficax (strain DSM 45817 / CECT 9037 / DDB 130130 / EuI1c)</name>
    <name type="common">Frankia inefficax</name>
    <dbReference type="NCBI Taxonomy" id="298654"/>
    <lineage>
        <taxon>Bacteria</taxon>
        <taxon>Bacillati</taxon>
        <taxon>Actinomycetota</taxon>
        <taxon>Actinomycetes</taxon>
        <taxon>Frankiales</taxon>
        <taxon>Frankiaceae</taxon>
        <taxon>Pseudofrankia</taxon>
    </lineage>
</organism>
<dbReference type="STRING" id="298654.FraEuI1c_2383"/>
<proteinExistence type="predicted"/>
<name>E3J1A1_PSEI1</name>
<dbReference type="KEGG" id="fri:FraEuI1c_2383"/>
<dbReference type="AlphaFoldDB" id="E3J1A1"/>
<dbReference type="eggNOG" id="COG3170">
    <property type="taxonomic scope" value="Bacteria"/>
</dbReference>
<protein>
    <submittedName>
        <fullName evidence="1">Uncharacterized protein</fullName>
    </submittedName>
</protein>
<dbReference type="RefSeq" id="WP_013423540.1">
    <property type="nucleotide sequence ID" value="NC_014666.1"/>
</dbReference>
<gene>
    <name evidence="1" type="ordered locus">FraEuI1c_2383</name>
</gene>
<dbReference type="InParanoid" id="E3J1A1"/>
<dbReference type="HOGENOM" id="CLU_768932_0_0_11"/>
<keyword evidence="2" id="KW-1185">Reference proteome</keyword>